<sequence>MLAFKSNIRKIMEEKKLTTRSVAEQAGISKQTLLTARTDEGIAECRLSTLGKIGSALGVKTKRLYEETDGKEEE</sequence>
<name>A0A0X8JHC9_9BACT</name>
<dbReference type="AlphaFoldDB" id="A0A0X8JHC9"/>
<dbReference type="InterPro" id="IPR001387">
    <property type="entry name" value="Cro/C1-type_HTH"/>
</dbReference>
<accession>A0A0X8JHC9</accession>
<dbReference type="EMBL" id="CP014229">
    <property type="protein sequence ID" value="AMD88838.1"/>
    <property type="molecule type" value="Genomic_DNA"/>
</dbReference>
<protein>
    <recommendedName>
        <fullName evidence="1">HTH cro/C1-type domain-containing protein</fullName>
    </recommendedName>
</protein>
<dbReference type="Pfam" id="PF13443">
    <property type="entry name" value="HTH_26"/>
    <property type="match status" value="1"/>
</dbReference>
<evidence type="ECO:0000259" key="1">
    <source>
        <dbReference type="Pfam" id="PF13443"/>
    </source>
</evidence>
<dbReference type="Proteomes" id="UP000069241">
    <property type="component" value="Chromosome"/>
</dbReference>
<dbReference type="RefSeq" id="WP_062251329.1">
    <property type="nucleotide sequence ID" value="NZ_CP014229.1"/>
</dbReference>
<gene>
    <name evidence="2" type="ORF">AXF13_01175</name>
</gene>
<feature type="domain" description="HTH cro/C1-type" evidence="1">
    <location>
        <begin position="7"/>
        <end position="60"/>
    </location>
</feature>
<dbReference type="Gene3D" id="1.10.260.40">
    <property type="entry name" value="lambda repressor-like DNA-binding domains"/>
    <property type="match status" value="1"/>
</dbReference>
<evidence type="ECO:0000313" key="3">
    <source>
        <dbReference type="Proteomes" id="UP000069241"/>
    </source>
</evidence>
<dbReference type="STRING" id="44742.AXF13_01175"/>
<evidence type="ECO:0000313" key="2">
    <source>
        <dbReference type="EMBL" id="AMD88838.1"/>
    </source>
</evidence>
<dbReference type="InterPro" id="IPR010982">
    <property type="entry name" value="Lambda_DNA-bd_dom_sf"/>
</dbReference>
<reference evidence="3" key="1">
    <citation type="submission" date="2016-02" db="EMBL/GenBank/DDBJ databases">
        <authorList>
            <person name="Holder M.E."/>
            <person name="Ajami N.J."/>
            <person name="Petrosino J.F."/>
        </authorList>
    </citation>
    <scope>NUCLEOTIDE SEQUENCE [LARGE SCALE GENOMIC DNA]</scope>
    <source>
        <strain evidence="3">CCUG 45958</strain>
    </source>
</reference>
<proteinExistence type="predicted"/>
<dbReference type="GO" id="GO:0003677">
    <property type="term" value="F:DNA binding"/>
    <property type="evidence" value="ECO:0007669"/>
    <property type="project" value="InterPro"/>
</dbReference>
<organism evidence="2 3">
    <name type="scientific">Desulfovibrio fairfieldensis</name>
    <dbReference type="NCBI Taxonomy" id="44742"/>
    <lineage>
        <taxon>Bacteria</taxon>
        <taxon>Pseudomonadati</taxon>
        <taxon>Thermodesulfobacteriota</taxon>
        <taxon>Desulfovibrionia</taxon>
        <taxon>Desulfovibrionales</taxon>
        <taxon>Desulfovibrionaceae</taxon>
        <taxon>Desulfovibrio</taxon>
    </lineage>
</organism>
<dbReference type="SUPFAM" id="SSF47413">
    <property type="entry name" value="lambda repressor-like DNA-binding domains"/>
    <property type="match status" value="1"/>
</dbReference>
<keyword evidence="3" id="KW-1185">Reference proteome</keyword>
<dbReference type="KEGG" id="dfi:AXF13_01175"/>